<dbReference type="RefSeq" id="WP_238244922.1">
    <property type="nucleotide sequence ID" value="NZ_BPQP01000046.1"/>
</dbReference>
<protein>
    <recommendedName>
        <fullName evidence="1">diguanylate cyclase</fullName>
        <ecNumber evidence="1">2.7.7.65</ecNumber>
    </recommendedName>
</protein>
<feature type="domain" description="GGDEF" evidence="4">
    <location>
        <begin position="206"/>
        <end position="340"/>
    </location>
</feature>
<dbReference type="SUPFAM" id="SSF55073">
    <property type="entry name" value="Nucleotide cyclase"/>
    <property type="match status" value="1"/>
</dbReference>
<dbReference type="CDD" id="cd01949">
    <property type="entry name" value="GGDEF"/>
    <property type="match status" value="1"/>
</dbReference>
<dbReference type="EC" id="2.7.7.65" evidence="1"/>
<keyword evidence="6" id="KW-1185">Reference proteome</keyword>
<dbReference type="PANTHER" id="PTHR45138:SF9">
    <property type="entry name" value="DIGUANYLATE CYCLASE DGCM-RELATED"/>
    <property type="match status" value="1"/>
</dbReference>
<name>A0ABQ4RZG3_9HYPH</name>
<proteinExistence type="predicted"/>
<evidence type="ECO:0000313" key="6">
    <source>
        <dbReference type="Proteomes" id="UP001055125"/>
    </source>
</evidence>
<reference evidence="5" key="2">
    <citation type="submission" date="2021-08" db="EMBL/GenBank/DDBJ databases">
        <authorList>
            <person name="Tani A."/>
            <person name="Ola A."/>
            <person name="Ogura Y."/>
            <person name="Katsura K."/>
            <person name="Hayashi T."/>
        </authorList>
    </citation>
    <scope>NUCLEOTIDE SEQUENCE</scope>
    <source>
        <strain evidence="5">DSM 19015</strain>
    </source>
</reference>
<keyword evidence="3" id="KW-0175">Coiled coil</keyword>
<evidence type="ECO:0000256" key="1">
    <source>
        <dbReference type="ARBA" id="ARBA00012528"/>
    </source>
</evidence>
<reference evidence="5" key="1">
    <citation type="journal article" date="2021" name="Front. Microbiol.">
        <title>Comprehensive Comparative Genomics and Phenotyping of Methylobacterium Species.</title>
        <authorList>
            <person name="Alessa O."/>
            <person name="Ogura Y."/>
            <person name="Fujitani Y."/>
            <person name="Takami H."/>
            <person name="Hayashi T."/>
            <person name="Sahin N."/>
            <person name="Tani A."/>
        </authorList>
    </citation>
    <scope>NUCLEOTIDE SEQUENCE</scope>
    <source>
        <strain evidence="5">DSM 19015</strain>
    </source>
</reference>
<evidence type="ECO:0000256" key="2">
    <source>
        <dbReference type="ARBA" id="ARBA00034247"/>
    </source>
</evidence>
<dbReference type="EMBL" id="BPQP01000046">
    <property type="protein sequence ID" value="GJD95785.1"/>
    <property type="molecule type" value="Genomic_DNA"/>
</dbReference>
<evidence type="ECO:0000313" key="5">
    <source>
        <dbReference type="EMBL" id="GJD95785.1"/>
    </source>
</evidence>
<organism evidence="5 6">
    <name type="scientific">Methylobacterium iners</name>
    <dbReference type="NCBI Taxonomy" id="418707"/>
    <lineage>
        <taxon>Bacteria</taxon>
        <taxon>Pseudomonadati</taxon>
        <taxon>Pseudomonadota</taxon>
        <taxon>Alphaproteobacteria</taxon>
        <taxon>Hyphomicrobiales</taxon>
        <taxon>Methylobacteriaceae</taxon>
        <taxon>Methylobacterium</taxon>
    </lineage>
</organism>
<dbReference type="Proteomes" id="UP001055125">
    <property type="component" value="Unassembled WGS sequence"/>
</dbReference>
<dbReference type="InterPro" id="IPR043128">
    <property type="entry name" value="Rev_trsase/Diguanyl_cyclase"/>
</dbReference>
<dbReference type="SMART" id="SM00267">
    <property type="entry name" value="GGDEF"/>
    <property type="match status" value="1"/>
</dbReference>
<dbReference type="InterPro" id="IPR029787">
    <property type="entry name" value="Nucleotide_cyclase"/>
</dbReference>
<comment type="caution">
    <text evidence="5">The sequence shown here is derived from an EMBL/GenBank/DDBJ whole genome shotgun (WGS) entry which is preliminary data.</text>
</comment>
<dbReference type="InterPro" id="IPR050469">
    <property type="entry name" value="Diguanylate_Cyclase"/>
</dbReference>
<dbReference type="NCBIfam" id="TIGR00254">
    <property type="entry name" value="GGDEF"/>
    <property type="match status" value="1"/>
</dbReference>
<dbReference type="PROSITE" id="PS50887">
    <property type="entry name" value="GGDEF"/>
    <property type="match status" value="1"/>
</dbReference>
<evidence type="ECO:0000259" key="4">
    <source>
        <dbReference type="PROSITE" id="PS50887"/>
    </source>
</evidence>
<comment type="catalytic activity">
    <reaction evidence="2">
        <text>2 GTP = 3',3'-c-di-GMP + 2 diphosphate</text>
        <dbReference type="Rhea" id="RHEA:24898"/>
        <dbReference type="ChEBI" id="CHEBI:33019"/>
        <dbReference type="ChEBI" id="CHEBI:37565"/>
        <dbReference type="ChEBI" id="CHEBI:58805"/>
        <dbReference type="EC" id="2.7.7.65"/>
    </reaction>
</comment>
<dbReference type="PANTHER" id="PTHR45138">
    <property type="entry name" value="REGULATORY COMPONENTS OF SENSORY TRANSDUCTION SYSTEM"/>
    <property type="match status" value="1"/>
</dbReference>
<sequence>MSQSNLSEDDCAHKAWQTLQDNSITATPDHYTLMFTYFSDSNAEVSNRLDDLIDQEKPLSAELLSTIHKDCLTENIEADVLRSGSEEIAHAAQQMVDEVSASHGPRAAYGEALDHWASQLNERTTVQDLLEAMTALSLETRKASERNRALERQLSASTQRISKLQQTLVEVKQEAKTCSLTGIPNRKAFEIKLRRSVAQVKADPSNQFCLLMLDVDHFKHFNDTHGHRTGDHVLRLVAGLLSDNIKGKDTAARYGGEEFAILLEGADLQAGKAVARGICERIGKQRLVKRGTGEQVGQITMSIGVAQHLVGESATAIVERADAALYEAKRTGRNKVCLSV</sequence>
<accession>A0ABQ4RZG3</accession>
<feature type="coiled-coil region" evidence="3">
    <location>
        <begin position="133"/>
        <end position="174"/>
    </location>
</feature>
<evidence type="ECO:0000256" key="3">
    <source>
        <dbReference type="SAM" id="Coils"/>
    </source>
</evidence>
<gene>
    <name evidence="5" type="primary">vdcA_2</name>
    <name evidence="5" type="ORF">OCOJLMKI_2999</name>
</gene>
<dbReference type="Pfam" id="PF00990">
    <property type="entry name" value="GGDEF"/>
    <property type="match status" value="1"/>
</dbReference>
<dbReference type="Gene3D" id="3.30.70.270">
    <property type="match status" value="1"/>
</dbReference>
<dbReference type="InterPro" id="IPR000160">
    <property type="entry name" value="GGDEF_dom"/>
</dbReference>